<proteinExistence type="predicted"/>
<feature type="compositionally biased region" description="Low complexity" evidence="1">
    <location>
        <begin position="60"/>
        <end position="87"/>
    </location>
</feature>
<accession>A0A7W0CU54</accession>
<reference evidence="2 3" key="1">
    <citation type="submission" date="2020-07" db="EMBL/GenBank/DDBJ databases">
        <title>Genomic Encyclopedia of Type Strains, Phase IV (KMG-IV): sequencing the most valuable type-strain genomes for metagenomic binning, comparative biology and taxonomic classification.</title>
        <authorList>
            <person name="Goeker M."/>
        </authorList>
    </citation>
    <scope>NUCLEOTIDE SEQUENCE [LARGE SCALE GENOMIC DNA]</scope>
    <source>
        <strain evidence="2 3">DSM 45533</strain>
    </source>
</reference>
<evidence type="ECO:0000313" key="3">
    <source>
        <dbReference type="Proteomes" id="UP000530928"/>
    </source>
</evidence>
<protein>
    <submittedName>
        <fullName evidence="2">Uncharacterized protein</fullName>
    </submittedName>
</protein>
<dbReference type="Proteomes" id="UP000530928">
    <property type="component" value="Unassembled WGS sequence"/>
</dbReference>
<gene>
    <name evidence="2" type="ORF">HNR30_008807</name>
</gene>
<dbReference type="EMBL" id="JACDUR010000011">
    <property type="protein sequence ID" value="MBA2897409.1"/>
    <property type="molecule type" value="Genomic_DNA"/>
</dbReference>
<evidence type="ECO:0000313" key="2">
    <source>
        <dbReference type="EMBL" id="MBA2897409.1"/>
    </source>
</evidence>
<evidence type="ECO:0000256" key="1">
    <source>
        <dbReference type="SAM" id="MobiDB-lite"/>
    </source>
</evidence>
<name>A0A7W0CU54_9ACTN</name>
<feature type="region of interest" description="Disordered" evidence="1">
    <location>
        <begin position="50"/>
        <end position="94"/>
    </location>
</feature>
<dbReference type="RefSeq" id="WP_181616116.1">
    <property type="nucleotide sequence ID" value="NZ_BAABAM010000013.1"/>
</dbReference>
<dbReference type="AlphaFoldDB" id="A0A7W0CU54"/>
<organism evidence="2 3">
    <name type="scientific">Nonomuraea soli</name>
    <dbReference type="NCBI Taxonomy" id="1032476"/>
    <lineage>
        <taxon>Bacteria</taxon>
        <taxon>Bacillati</taxon>
        <taxon>Actinomycetota</taxon>
        <taxon>Actinomycetes</taxon>
        <taxon>Streptosporangiales</taxon>
        <taxon>Streptosporangiaceae</taxon>
        <taxon>Nonomuraea</taxon>
    </lineage>
</organism>
<comment type="caution">
    <text evidence="2">The sequence shown here is derived from an EMBL/GenBank/DDBJ whole genome shotgun (WGS) entry which is preliminary data.</text>
</comment>
<sequence length="213" mass="23488">MLARARKSRLWGRAGGVLRRVRQAIGRTARAAGRRLNRLTGGRLARLWTRVRRRRANQSPADTDPATPPDTAAAPVTTPTAITEPPASWTTRSSGETVMSDFALVTHATELPTIAARYESEDMMQVRGHLQLLSELPLAAAAAIRLLTERLAAEYPLHENVVEELRRVHDALSAAGQACDEVATTFEASHEVEITRRMQPRVGEEKWDQRVGG</sequence>
<keyword evidence="3" id="KW-1185">Reference proteome</keyword>